<keyword evidence="2 7" id="KW-0812">Transmembrane</keyword>
<dbReference type="InterPro" id="IPR003319">
    <property type="entry name" value="YMF19-like_N"/>
</dbReference>
<geneLocation type="mitochondrion" evidence="9"/>
<dbReference type="EMBL" id="KY454767">
    <property type="protein sequence ID" value="ASR75155.1"/>
    <property type="molecule type" value="Genomic_DNA"/>
</dbReference>
<evidence type="ECO:0000259" key="8">
    <source>
        <dbReference type="Pfam" id="PF02326"/>
    </source>
</evidence>
<dbReference type="Pfam" id="PF02326">
    <property type="entry name" value="YMF19"/>
    <property type="match status" value="1"/>
</dbReference>
<keyword evidence="4 9" id="KW-0496">Mitochondrion</keyword>
<feature type="transmembrane region" description="Helical" evidence="7">
    <location>
        <begin position="12"/>
        <end position="32"/>
    </location>
</feature>
<gene>
    <name evidence="9" type="primary">atp8</name>
</gene>
<evidence type="ECO:0000256" key="3">
    <source>
        <dbReference type="ARBA" id="ARBA00022989"/>
    </source>
</evidence>
<evidence type="ECO:0000256" key="5">
    <source>
        <dbReference type="ARBA" id="ARBA00023136"/>
    </source>
</evidence>
<dbReference type="GO" id="GO:0006754">
    <property type="term" value="P:ATP biosynthetic process"/>
    <property type="evidence" value="ECO:0007669"/>
    <property type="project" value="UniProtKB-KW"/>
</dbReference>
<keyword evidence="3 7" id="KW-1133">Transmembrane helix</keyword>
<dbReference type="GeneID" id="33911752"/>
<name>A0A343FMY3_9CNID</name>
<organism evidence="9">
    <name type="scientific">Nemopilema nomurai</name>
    <dbReference type="NCBI Taxonomy" id="321803"/>
    <lineage>
        <taxon>Eukaryota</taxon>
        <taxon>Metazoa</taxon>
        <taxon>Cnidaria</taxon>
        <taxon>Scyphozoa</taxon>
        <taxon>Rhizostomeae</taxon>
        <taxon>Rhizostomatidae</taxon>
        <taxon>Nemopilema</taxon>
    </lineage>
</organism>
<proteinExistence type="predicted"/>
<dbReference type="GO" id="GO:0031966">
    <property type="term" value="C:mitochondrial membrane"/>
    <property type="evidence" value="ECO:0007669"/>
    <property type="project" value="UniProtKB-SubCell"/>
</dbReference>
<reference evidence="9" key="1">
    <citation type="journal article" date="2017" name="Mitochondrial DNA Part B Resour">
        <title>Complete mitochondrial genome of the jellyfish, Rhopilema esculentum Kishinouye 1891 (Cnidaria: Scyphozoa) and the phylogenetic relationship in the related species.</title>
        <authorList>
            <person name="Wang Y."/>
            <person name="Sun S."/>
        </authorList>
    </citation>
    <scope>NUCLEOTIDE SEQUENCE</scope>
</reference>
<evidence type="ECO:0000256" key="7">
    <source>
        <dbReference type="SAM" id="Phobius"/>
    </source>
</evidence>
<evidence type="ECO:0000256" key="4">
    <source>
        <dbReference type="ARBA" id="ARBA00023128"/>
    </source>
</evidence>
<feature type="domain" description="ATP synthase YMF19-like N-terminal" evidence="8">
    <location>
        <begin position="2"/>
        <end position="58"/>
    </location>
</feature>
<keyword evidence="6" id="KW-0066">ATP synthesis</keyword>
<accession>A0A343FMY3</accession>
<evidence type="ECO:0000313" key="9">
    <source>
        <dbReference type="EMBL" id="ASR75155.1"/>
    </source>
</evidence>
<sequence>MPQLDIVTFVNQYFWIIGSVSIILIISIVSILPSIKKLNEVRSTVGEEEMSFKKIRKYEIFKKLINY</sequence>
<evidence type="ECO:0000256" key="2">
    <source>
        <dbReference type="ARBA" id="ARBA00022692"/>
    </source>
</evidence>
<dbReference type="AlphaFoldDB" id="A0A343FMY3"/>
<dbReference type="RefSeq" id="YP_009421312.1">
    <property type="nucleotide sequence ID" value="NC_035740.1"/>
</dbReference>
<evidence type="ECO:0000256" key="6">
    <source>
        <dbReference type="ARBA" id="ARBA00023310"/>
    </source>
</evidence>
<protein>
    <submittedName>
        <fullName evidence="9">ATP synthase F0 subunit 8</fullName>
    </submittedName>
</protein>
<evidence type="ECO:0000256" key="1">
    <source>
        <dbReference type="ARBA" id="ARBA00004325"/>
    </source>
</evidence>
<keyword evidence="5 7" id="KW-0472">Membrane</keyword>
<comment type="subcellular location">
    <subcellularLocation>
        <location evidence="1">Mitochondrion membrane</location>
    </subcellularLocation>
</comment>